<dbReference type="EMBL" id="JARJLG010000004">
    <property type="protein sequence ID" value="KAJ7781984.1"/>
    <property type="molecule type" value="Genomic_DNA"/>
</dbReference>
<comment type="caution">
    <text evidence="2">The sequence shown here is derived from an EMBL/GenBank/DDBJ whole genome shotgun (WGS) entry which is preliminary data.</text>
</comment>
<feature type="compositionally biased region" description="Low complexity" evidence="1">
    <location>
        <begin position="57"/>
        <end position="79"/>
    </location>
</feature>
<dbReference type="Proteomes" id="UP001215280">
    <property type="component" value="Unassembled WGS sequence"/>
</dbReference>
<feature type="region of interest" description="Disordered" evidence="1">
    <location>
        <begin position="1"/>
        <end position="24"/>
    </location>
</feature>
<feature type="compositionally biased region" description="Low complexity" evidence="1">
    <location>
        <begin position="1"/>
        <end position="19"/>
    </location>
</feature>
<keyword evidence="3" id="KW-1185">Reference proteome</keyword>
<protein>
    <submittedName>
        <fullName evidence="2">Uncharacterized protein</fullName>
    </submittedName>
</protein>
<sequence>MSCASSSTASLVSNTTVSSRTPLTAMQPKDFQAAFASLQSTNGFAGSAPMPVPKSNAPRSTVSSASTTTASSHAPSTAPKGFQSAFADLQSTYGFGGAAPSPVPKPKKEGSSCSFFSKLVRSAKPRTSTPSSPSTSTPKTKVRFVPRPTPHMTLL</sequence>
<dbReference type="AlphaFoldDB" id="A0AAD7KAX5"/>
<feature type="region of interest" description="Disordered" evidence="1">
    <location>
        <begin position="42"/>
        <end position="155"/>
    </location>
</feature>
<evidence type="ECO:0000313" key="2">
    <source>
        <dbReference type="EMBL" id="KAJ7781984.1"/>
    </source>
</evidence>
<name>A0AAD7KAX5_9AGAR</name>
<feature type="compositionally biased region" description="Low complexity" evidence="1">
    <location>
        <begin position="125"/>
        <end position="139"/>
    </location>
</feature>
<evidence type="ECO:0000256" key="1">
    <source>
        <dbReference type="SAM" id="MobiDB-lite"/>
    </source>
</evidence>
<proteinExistence type="predicted"/>
<evidence type="ECO:0000313" key="3">
    <source>
        <dbReference type="Proteomes" id="UP001215280"/>
    </source>
</evidence>
<accession>A0AAD7KAX5</accession>
<reference evidence="2" key="1">
    <citation type="submission" date="2023-03" db="EMBL/GenBank/DDBJ databases">
        <title>Massive genome expansion in bonnet fungi (Mycena s.s.) driven by repeated elements and novel gene families across ecological guilds.</title>
        <authorList>
            <consortium name="Lawrence Berkeley National Laboratory"/>
            <person name="Harder C.B."/>
            <person name="Miyauchi S."/>
            <person name="Viragh M."/>
            <person name="Kuo A."/>
            <person name="Thoen E."/>
            <person name="Andreopoulos B."/>
            <person name="Lu D."/>
            <person name="Skrede I."/>
            <person name="Drula E."/>
            <person name="Henrissat B."/>
            <person name="Morin E."/>
            <person name="Kohler A."/>
            <person name="Barry K."/>
            <person name="LaButti K."/>
            <person name="Morin E."/>
            <person name="Salamov A."/>
            <person name="Lipzen A."/>
            <person name="Mereny Z."/>
            <person name="Hegedus B."/>
            <person name="Baldrian P."/>
            <person name="Stursova M."/>
            <person name="Weitz H."/>
            <person name="Taylor A."/>
            <person name="Grigoriev I.V."/>
            <person name="Nagy L.G."/>
            <person name="Martin F."/>
            <person name="Kauserud H."/>
        </authorList>
    </citation>
    <scope>NUCLEOTIDE SEQUENCE</scope>
    <source>
        <strain evidence="2">CBHHK188m</strain>
    </source>
</reference>
<gene>
    <name evidence="2" type="ORF">DFH07DRAFT_392646</name>
</gene>
<organism evidence="2 3">
    <name type="scientific">Mycena maculata</name>
    <dbReference type="NCBI Taxonomy" id="230809"/>
    <lineage>
        <taxon>Eukaryota</taxon>
        <taxon>Fungi</taxon>
        <taxon>Dikarya</taxon>
        <taxon>Basidiomycota</taxon>
        <taxon>Agaricomycotina</taxon>
        <taxon>Agaricomycetes</taxon>
        <taxon>Agaricomycetidae</taxon>
        <taxon>Agaricales</taxon>
        <taxon>Marasmiineae</taxon>
        <taxon>Mycenaceae</taxon>
        <taxon>Mycena</taxon>
    </lineage>
</organism>